<protein>
    <submittedName>
        <fullName evidence="6">MAPEG family protein</fullName>
    </submittedName>
</protein>
<evidence type="ECO:0000256" key="1">
    <source>
        <dbReference type="ARBA" id="ARBA00004370"/>
    </source>
</evidence>
<dbReference type="Gene3D" id="1.20.120.550">
    <property type="entry name" value="Membrane associated eicosanoid/glutathione metabolism-like domain"/>
    <property type="match status" value="1"/>
</dbReference>
<keyword evidence="2 5" id="KW-0812">Transmembrane</keyword>
<keyword evidence="4 5" id="KW-0472">Membrane</keyword>
<dbReference type="GO" id="GO:0005765">
    <property type="term" value="C:lysosomal membrane"/>
    <property type="evidence" value="ECO:0007669"/>
    <property type="project" value="TreeGrafter"/>
</dbReference>
<evidence type="ECO:0000256" key="5">
    <source>
        <dbReference type="SAM" id="Phobius"/>
    </source>
</evidence>
<dbReference type="SUPFAM" id="SSF161084">
    <property type="entry name" value="MAPEG domain-like"/>
    <property type="match status" value="1"/>
</dbReference>
<organism evidence="6 7">
    <name type="scientific">Vibrio gigantis</name>
    <dbReference type="NCBI Taxonomy" id="296199"/>
    <lineage>
        <taxon>Bacteria</taxon>
        <taxon>Pseudomonadati</taxon>
        <taxon>Pseudomonadota</taxon>
        <taxon>Gammaproteobacteria</taxon>
        <taxon>Vibrionales</taxon>
        <taxon>Vibrionaceae</taxon>
        <taxon>Vibrio</taxon>
    </lineage>
</organism>
<comment type="subcellular location">
    <subcellularLocation>
        <location evidence="1">Membrane</location>
    </subcellularLocation>
</comment>
<proteinExistence type="predicted"/>
<dbReference type="EMBL" id="VXJS01000001">
    <property type="protein sequence ID" value="KAA8681560.1"/>
    <property type="molecule type" value="Genomic_DNA"/>
</dbReference>
<evidence type="ECO:0000256" key="2">
    <source>
        <dbReference type="ARBA" id="ARBA00022692"/>
    </source>
</evidence>
<comment type="caution">
    <text evidence="6">The sequence shown here is derived from an EMBL/GenBank/DDBJ whole genome shotgun (WGS) entry which is preliminary data.</text>
</comment>
<feature type="transmembrane region" description="Helical" evidence="5">
    <location>
        <begin position="158"/>
        <end position="181"/>
    </location>
</feature>
<dbReference type="Proteomes" id="UP000322521">
    <property type="component" value="Unassembled WGS sequence"/>
</dbReference>
<evidence type="ECO:0000313" key="6">
    <source>
        <dbReference type="EMBL" id="KAA8681560.1"/>
    </source>
</evidence>
<dbReference type="PANTHER" id="PTHR31004:SF1">
    <property type="entry name" value="TRANSMEMBRANE PROTEIN 79"/>
    <property type="match status" value="1"/>
</dbReference>
<reference evidence="6 7" key="1">
    <citation type="submission" date="2019-09" db="EMBL/GenBank/DDBJ databases">
        <title>Draft genome sequence of various Type strains from the CCUG.</title>
        <authorList>
            <person name="Pineiro-Iglesias B."/>
            <person name="Tunovic T."/>
            <person name="Unosson C."/>
            <person name="Inganas E."/>
            <person name="Ohlen M."/>
            <person name="Cardew S."/>
            <person name="Jensie-Markopoulos S."/>
            <person name="Salva-Serra F."/>
            <person name="Jaen-Luchoro D."/>
            <person name="Karlsson R."/>
            <person name="Svensson-Stadler L."/>
            <person name="Chun J."/>
            <person name="Moore E."/>
        </authorList>
    </citation>
    <scope>NUCLEOTIDE SEQUENCE [LARGE SCALE GENOMIC DNA]</scope>
    <source>
        <strain evidence="6 7">CCUG 56969T</strain>
    </source>
</reference>
<keyword evidence="7" id="KW-1185">Reference proteome</keyword>
<dbReference type="Pfam" id="PF01124">
    <property type="entry name" value="MAPEG"/>
    <property type="match status" value="1"/>
</dbReference>
<feature type="transmembrane region" description="Helical" evidence="5">
    <location>
        <begin position="126"/>
        <end position="146"/>
    </location>
</feature>
<dbReference type="AlphaFoldDB" id="A0A5M9P684"/>
<dbReference type="PANTHER" id="PTHR31004">
    <property type="entry name" value="TRANSMEMBRANE PROTEIN 79"/>
    <property type="match status" value="1"/>
</dbReference>
<feature type="transmembrane region" description="Helical" evidence="5">
    <location>
        <begin position="52"/>
        <end position="71"/>
    </location>
</feature>
<feature type="transmembrane region" description="Helical" evidence="5">
    <location>
        <begin position="20"/>
        <end position="40"/>
    </location>
</feature>
<evidence type="ECO:0000313" key="7">
    <source>
        <dbReference type="Proteomes" id="UP000322521"/>
    </source>
</evidence>
<gene>
    <name evidence="6" type="ORF">F4W18_03110</name>
</gene>
<accession>A0A5M9P684</accession>
<sequence length="185" mass="20366">MWFEGMMKLSNKQSGVLKGMVSAMLTSIVVIAVAVVFDPFNYSEISQVSERLTVLALSLLFPVLFLIASIGRLAKFRFFSPEDIDGSGLTSGTNEAMILQSLLQNTLEQFVIALGVYTAWSLLMPASWLSVVPLCSMLFAIGRIFFFKGYKQGAPARAFGFALTFYSTVLMFLVLIAYQLLALIS</sequence>
<dbReference type="GO" id="GO:0045055">
    <property type="term" value="P:regulated exocytosis"/>
    <property type="evidence" value="ECO:0007669"/>
    <property type="project" value="TreeGrafter"/>
</dbReference>
<dbReference type="InterPro" id="IPR001129">
    <property type="entry name" value="Membr-assoc_MAPEG"/>
</dbReference>
<dbReference type="InterPro" id="IPR023352">
    <property type="entry name" value="MAPEG-like_dom_sf"/>
</dbReference>
<evidence type="ECO:0000256" key="3">
    <source>
        <dbReference type="ARBA" id="ARBA00022989"/>
    </source>
</evidence>
<keyword evidence="3 5" id="KW-1133">Transmembrane helix</keyword>
<evidence type="ECO:0000256" key="4">
    <source>
        <dbReference type="ARBA" id="ARBA00023136"/>
    </source>
</evidence>
<dbReference type="OrthoDB" id="582367at2"/>
<name>A0A5M9P684_9VIBR</name>